<evidence type="ECO:0008006" key="3">
    <source>
        <dbReference type="Google" id="ProtNLM"/>
    </source>
</evidence>
<name>A0A139X2X2_9CYAN</name>
<evidence type="ECO:0000313" key="1">
    <source>
        <dbReference type="EMBL" id="KYC39045.1"/>
    </source>
</evidence>
<keyword evidence="2" id="KW-1185">Reference proteome</keyword>
<reference evidence="1 2" key="1">
    <citation type="journal article" date="2013" name="Genome Biol. Evol.">
        <title>Genomes of Stigonematalean cyanobacteria (subsection V) and the evolution of oxygenic photosynthesis from prokaryotes to plastids.</title>
        <authorList>
            <person name="Dagan T."/>
            <person name="Roettger M."/>
            <person name="Stucken K."/>
            <person name="Landan G."/>
            <person name="Koch R."/>
            <person name="Major P."/>
            <person name="Gould S.B."/>
            <person name="Goremykin V.V."/>
            <person name="Rippka R."/>
            <person name="Tandeau de Marsac N."/>
            <person name="Gugger M."/>
            <person name="Lockhart P.J."/>
            <person name="Allen J.F."/>
            <person name="Brune I."/>
            <person name="Maus I."/>
            <person name="Puhler A."/>
            <person name="Martin W.F."/>
        </authorList>
    </citation>
    <scope>NUCLEOTIDE SEQUENCE [LARGE SCALE GENOMIC DNA]</scope>
    <source>
        <strain evidence="1 2">PCC 7110</strain>
    </source>
</reference>
<dbReference type="Proteomes" id="UP000076925">
    <property type="component" value="Unassembled WGS sequence"/>
</dbReference>
<organism evidence="1 2">
    <name type="scientific">Scytonema hofmannii PCC 7110</name>
    <dbReference type="NCBI Taxonomy" id="128403"/>
    <lineage>
        <taxon>Bacteria</taxon>
        <taxon>Bacillati</taxon>
        <taxon>Cyanobacteriota</taxon>
        <taxon>Cyanophyceae</taxon>
        <taxon>Nostocales</taxon>
        <taxon>Scytonemataceae</taxon>
        <taxon>Scytonema</taxon>
    </lineage>
</organism>
<dbReference type="Gene3D" id="3.10.450.530">
    <property type="entry name" value="Ribonuclease toxin, BrnT, of type II toxin-antitoxin system"/>
    <property type="match status" value="1"/>
</dbReference>
<dbReference type="EMBL" id="ANNX02000036">
    <property type="protein sequence ID" value="KYC39045.1"/>
    <property type="molecule type" value="Genomic_DNA"/>
</dbReference>
<comment type="caution">
    <text evidence="1">The sequence shown here is derived from an EMBL/GenBank/DDBJ whole genome shotgun (WGS) entry which is preliminary data.</text>
</comment>
<gene>
    <name evidence="1" type="ORF">WA1_34225</name>
</gene>
<sequence length="83" mass="10069">MVKWDDFTPYDFEYDFEKDKLAEHGVSFNESVECFFSNYQIRRNKSYNDRYQLIGQSYSGRKLKIIFQLKPNNVVRIITGWQI</sequence>
<dbReference type="RefSeq" id="WP_017743555.1">
    <property type="nucleotide sequence ID" value="NZ_KQ976354.1"/>
</dbReference>
<evidence type="ECO:0000313" key="2">
    <source>
        <dbReference type="Proteomes" id="UP000076925"/>
    </source>
</evidence>
<protein>
    <recommendedName>
        <fullName evidence="3">Toxin</fullName>
    </recommendedName>
</protein>
<dbReference type="STRING" id="128403.WA1_34225"/>
<dbReference type="InterPro" id="IPR038573">
    <property type="entry name" value="BrnT_sf"/>
</dbReference>
<dbReference type="AlphaFoldDB" id="A0A139X2X2"/>
<accession>A0A139X2X2</accession>
<proteinExistence type="predicted"/>
<dbReference type="OrthoDB" id="3078392at2"/>